<dbReference type="Pfam" id="PF00335">
    <property type="entry name" value="Tetraspanin"/>
    <property type="match status" value="1"/>
</dbReference>
<evidence type="ECO:0000256" key="5">
    <source>
        <dbReference type="SAM" id="MobiDB-lite"/>
    </source>
</evidence>
<comment type="subcellular location">
    <subcellularLocation>
        <location evidence="1">Membrane</location>
        <topology evidence="1">Multi-pass membrane protein</topology>
    </subcellularLocation>
</comment>
<feature type="region of interest" description="Disordered" evidence="5">
    <location>
        <begin position="399"/>
        <end position="427"/>
    </location>
</feature>
<evidence type="ECO:0000256" key="2">
    <source>
        <dbReference type="ARBA" id="ARBA00022692"/>
    </source>
</evidence>
<evidence type="ECO:0000256" key="6">
    <source>
        <dbReference type="SAM" id="Phobius"/>
    </source>
</evidence>
<feature type="compositionally biased region" description="Basic and acidic residues" evidence="5">
    <location>
        <begin position="533"/>
        <end position="543"/>
    </location>
</feature>
<feature type="region of interest" description="Disordered" evidence="5">
    <location>
        <begin position="533"/>
        <end position="552"/>
    </location>
</feature>
<evidence type="ECO:0000313" key="8">
    <source>
        <dbReference type="Proteomes" id="UP000250275"/>
    </source>
</evidence>
<keyword evidence="2 6" id="KW-0812">Transmembrane</keyword>
<evidence type="ECO:0000313" key="7">
    <source>
        <dbReference type="EMBL" id="OAD54411.1"/>
    </source>
</evidence>
<keyword evidence="4 6" id="KW-0472">Membrane</keyword>
<organism evidence="7 8">
    <name type="scientific">Eufriesea mexicana</name>
    <dbReference type="NCBI Taxonomy" id="516756"/>
    <lineage>
        <taxon>Eukaryota</taxon>
        <taxon>Metazoa</taxon>
        <taxon>Ecdysozoa</taxon>
        <taxon>Arthropoda</taxon>
        <taxon>Hexapoda</taxon>
        <taxon>Insecta</taxon>
        <taxon>Pterygota</taxon>
        <taxon>Neoptera</taxon>
        <taxon>Endopterygota</taxon>
        <taxon>Hymenoptera</taxon>
        <taxon>Apocrita</taxon>
        <taxon>Aculeata</taxon>
        <taxon>Apoidea</taxon>
        <taxon>Anthophila</taxon>
        <taxon>Apidae</taxon>
        <taxon>Eufriesea</taxon>
    </lineage>
</organism>
<feature type="compositionally biased region" description="Acidic residues" evidence="5">
    <location>
        <begin position="415"/>
        <end position="424"/>
    </location>
</feature>
<feature type="transmembrane region" description="Helical" evidence="6">
    <location>
        <begin position="59"/>
        <end position="78"/>
    </location>
</feature>
<evidence type="ECO:0000256" key="3">
    <source>
        <dbReference type="ARBA" id="ARBA00022989"/>
    </source>
</evidence>
<feature type="region of interest" description="Disordered" evidence="5">
    <location>
        <begin position="637"/>
        <end position="727"/>
    </location>
</feature>
<name>A0A310S8A2_9HYME</name>
<keyword evidence="7" id="KW-0675">Receptor</keyword>
<dbReference type="AlphaFoldDB" id="A0A310S8A2"/>
<feature type="compositionally biased region" description="Pro residues" evidence="5">
    <location>
        <begin position="654"/>
        <end position="680"/>
    </location>
</feature>
<dbReference type="OrthoDB" id="9836210at2759"/>
<dbReference type="Proteomes" id="UP000250275">
    <property type="component" value="Unassembled WGS sequence"/>
</dbReference>
<accession>A0A310S8A2</accession>
<feature type="transmembrane region" description="Helical" evidence="6">
    <location>
        <begin position="274"/>
        <end position="296"/>
    </location>
</feature>
<dbReference type="InterPro" id="IPR008952">
    <property type="entry name" value="Tetraspanin_EC2_sf"/>
</dbReference>
<evidence type="ECO:0000256" key="1">
    <source>
        <dbReference type="ARBA" id="ARBA00004141"/>
    </source>
</evidence>
<sequence length="771" mass="87086">MGLVNAVYSWSSVKALYFTVFSMNLAGLLALALAILWAVRFERGFGDYLNLVTPGDGHVWTAVIVSAVVCCSPAYILGVKCWLCLKLEPARSNLEDQREVDDSLDPHDVNRLLFFHVVACLLSGFLVAVLNATYLILLSGFQQKSRDGLMEAIEKYGSDVTAKARVDAVQTELECCGDDSYEDWFRVPWLKLSIQGPEDVENGPRLEEQSVVEEREEETTAPVDVPFSCCSNDIPKPCVHHDILSPSAVYNYNPKYLTIATRGCRSRIIERGEVIRTFLAGYLALLSLYQVILSFMSRLLQTAYSNELCIGPQKSRYRVWIFFKPRDFGVNEKSEQLHPQRKRSRRKLSRLFSKSLDSEEISTQRRQNRKSNIKVLTKIRSKISAKSKSLPVIRPTFFSSNSRGKNRSARRIEENVDDEEETPEEEKGLLSNCVTRSEGAVKKDRLSVFSLLPTNSSTTNLPPPPPPPPPPFVVTLDMESEGDQFLKDIVPSESSRVEANVDRLFNPNVIPNQNSGRRLKVLEKFGNLWERNDRGTQHRERGGADYSRSNLTSNYSDKRIRSKLSSTDVYDRFRGTLQHTLARREAVRAQRESRNFCTPKIQKNLDSKRSNILARIRCNNVPPSYRLLADFEKHNRSVSQTRPISSSVLHLPSDLPPSIPLPPPPPPAPAPPLPPSPPLSPWTRNSVRNRGTKTLPREVRQCSICNRPVQRSSSSSRGSLVKTREDTRKLCTSARGKSRVGTAFSRYRDCSRGDYVSWDRSTPVSKSVQPR</sequence>
<dbReference type="InterPro" id="IPR018499">
    <property type="entry name" value="Tetraspanin/Peripherin"/>
</dbReference>
<reference evidence="7 8" key="1">
    <citation type="submission" date="2015-07" db="EMBL/GenBank/DDBJ databases">
        <title>The genome of Eufriesea mexicana.</title>
        <authorList>
            <person name="Pan H."/>
            <person name="Kapheim K."/>
        </authorList>
    </citation>
    <scope>NUCLEOTIDE SEQUENCE [LARGE SCALE GENOMIC DNA]</scope>
    <source>
        <strain evidence="7">0111107269</strain>
        <tissue evidence="7">Whole body</tissue>
    </source>
</reference>
<dbReference type="SUPFAM" id="SSF48652">
    <property type="entry name" value="Tetraspanin"/>
    <property type="match status" value="1"/>
</dbReference>
<feature type="transmembrane region" description="Helical" evidence="6">
    <location>
        <begin position="113"/>
        <end position="137"/>
    </location>
</feature>
<feature type="transmembrane region" description="Helical" evidence="6">
    <location>
        <begin position="15"/>
        <end position="39"/>
    </location>
</feature>
<feature type="compositionally biased region" description="Polar residues" evidence="5">
    <location>
        <begin position="637"/>
        <end position="648"/>
    </location>
</feature>
<dbReference type="GO" id="GO:0016020">
    <property type="term" value="C:membrane"/>
    <property type="evidence" value="ECO:0007669"/>
    <property type="project" value="UniProtKB-SubCell"/>
</dbReference>
<dbReference type="Gene3D" id="1.10.1450.10">
    <property type="entry name" value="Tetraspanin"/>
    <property type="match status" value="1"/>
</dbReference>
<protein>
    <submittedName>
        <fullName evidence="7">Photoreceptor outer segment membrane glycoprotein 2</fullName>
    </submittedName>
</protein>
<proteinExistence type="predicted"/>
<evidence type="ECO:0000256" key="4">
    <source>
        <dbReference type="ARBA" id="ARBA00023136"/>
    </source>
</evidence>
<keyword evidence="8" id="KW-1185">Reference proteome</keyword>
<keyword evidence="3 6" id="KW-1133">Transmembrane helix</keyword>
<dbReference type="EMBL" id="KQ764717">
    <property type="protein sequence ID" value="OAD54411.1"/>
    <property type="molecule type" value="Genomic_DNA"/>
</dbReference>
<gene>
    <name evidence="7" type="ORF">WN48_07775</name>
</gene>